<gene>
    <name evidence="1" type="ORF">ABID23_001581</name>
</gene>
<protein>
    <submittedName>
        <fullName evidence="1">Uncharacterized protein</fullName>
    </submittedName>
</protein>
<evidence type="ECO:0000313" key="1">
    <source>
        <dbReference type="EMBL" id="MET3590465.1"/>
    </source>
</evidence>
<dbReference type="EMBL" id="JBEPLI010000035">
    <property type="protein sequence ID" value="MET3590465.1"/>
    <property type="molecule type" value="Genomic_DNA"/>
</dbReference>
<accession>A0ABV2HIV9</accession>
<sequence length="49" mass="5134">MRMSGAVVGRGKFAFGLCEWGVKPVRRGGGGSVSMCMGKNVRGERMGSV</sequence>
<name>A0ABV2HIV9_9HYPH</name>
<dbReference type="Proteomes" id="UP001549086">
    <property type="component" value="Unassembled WGS sequence"/>
</dbReference>
<proteinExistence type="predicted"/>
<comment type="caution">
    <text evidence="1">The sequence shown here is derived from an EMBL/GenBank/DDBJ whole genome shotgun (WGS) entry which is preliminary data.</text>
</comment>
<reference evidence="1 2" key="1">
    <citation type="submission" date="2024-06" db="EMBL/GenBank/DDBJ databases">
        <title>Genomic Encyclopedia of Type Strains, Phase IV (KMG-IV): sequencing the most valuable type-strain genomes for metagenomic binning, comparative biology and taxonomic classification.</title>
        <authorList>
            <person name="Goeker M."/>
        </authorList>
    </citation>
    <scope>NUCLEOTIDE SEQUENCE [LARGE SCALE GENOMIC DNA]</scope>
    <source>
        <strain evidence="1 2">DSM 23649</strain>
    </source>
</reference>
<keyword evidence="2" id="KW-1185">Reference proteome</keyword>
<organism evidence="1 2">
    <name type="scientific">Bartonella silvatica</name>
    <dbReference type="NCBI Taxonomy" id="357760"/>
    <lineage>
        <taxon>Bacteria</taxon>
        <taxon>Pseudomonadati</taxon>
        <taxon>Pseudomonadota</taxon>
        <taxon>Alphaproteobacteria</taxon>
        <taxon>Hyphomicrobiales</taxon>
        <taxon>Bartonellaceae</taxon>
        <taxon>Bartonella</taxon>
    </lineage>
</organism>
<evidence type="ECO:0000313" key="2">
    <source>
        <dbReference type="Proteomes" id="UP001549086"/>
    </source>
</evidence>